<accession>A0A2P2MMC5</accession>
<dbReference type="AlphaFoldDB" id="A0A2P2MMC5"/>
<name>A0A2P2MMC5_RHIMU</name>
<evidence type="ECO:0000313" key="1">
    <source>
        <dbReference type="EMBL" id="MBX31406.1"/>
    </source>
</evidence>
<proteinExistence type="predicted"/>
<reference evidence="1" key="1">
    <citation type="submission" date="2018-02" db="EMBL/GenBank/DDBJ databases">
        <title>Rhizophora mucronata_Transcriptome.</title>
        <authorList>
            <person name="Meera S.P."/>
            <person name="Sreeshan A."/>
            <person name="Augustine A."/>
        </authorList>
    </citation>
    <scope>NUCLEOTIDE SEQUENCE</scope>
    <source>
        <tissue evidence="1">Leaf</tissue>
    </source>
</reference>
<sequence>MQNLLSLGRPLSFRKSRLGNAILPIISPSLAITSSINLQSHISSFWSCARPLSVNDVNR</sequence>
<protein>
    <submittedName>
        <fullName evidence="1">Uncharacterized protein LOC105647850</fullName>
    </submittedName>
</protein>
<organism evidence="1">
    <name type="scientific">Rhizophora mucronata</name>
    <name type="common">Asiatic mangrove</name>
    <dbReference type="NCBI Taxonomy" id="61149"/>
    <lineage>
        <taxon>Eukaryota</taxon>
        <taxon>Viridiplantae</taxon>
        <taxon>Streptophyta</taxon>
        <taxon>Embryophyta</taxon>
        <taxon>Tracheophyta</taxon>
        <taxon>Spermatophyta</taxon>
        <taxon>Magnoliopsida</taxon>
        <taxon>eudicotyledons</taxon>
        <taxon>Gunneridae</taxon>
        <taxon>Pentapetalae</taxon>
        <taxon>rosids</taxon>
        <taxon>fabids</taxon>
        <taxon>Malpighiales</taxon>
        <taxon>Rhizophoraceae</taxon>
        <taxon>Rhizophora</taxon>
    </lineage>
</organism>
<dbReference type="EMBL" id="GGEC01050922">
    <property type="protein sequence ID" value="MBX31406.1"/>
    <property type="molecule type" value="Transcribed_RNA"/>
</dbReference>